<organism evidence="1 2">
    <name type="scientific">Melastoma candidum</name>
    <dbReference type="NCBI Taxonomy" id="119954"/>
    <lineage>
        <taxon>Eukaryota</taxon>
        <taxon>Viridiplantae</taxon>
        <taxon>Streptophyta</taxon>
        <taxon>Embryophyta</taxon>
        <taxon>Tracheophyta</taxon>
        <taxon>Spermatophyta</taxon>
        <taxon>Magnoliopsida</taxon>
        <taxon>eudicotyledons</taxon>
        <taxon>Gunneridae</taxon>
        <taxon>Pentapetalae</taxon>
        <taxon>rosids</taxon>
        <taxon>malvids</taxon>
        <taxon>Myrtales</taxon>
        <taxon>Melastomataceae</taxon>
        <taxon>Melastomatoideae</taxon>
        <taxon>Melastomateae</taxon>
        <taxon>Melastoma</taxon>
    </lineage>
</organism>
<accession>A0ACB9RBM9</accession>
<keyword evidence="2" id="KW-1185">Reference proteome</keyword>
<name>A0ACB9RBM9_9MYRT</name>
<reference evidence="2" key="1">
    <citation type="journal article" date="2023" name="Front. Plant Sci.">
        <title>Chromosomal-level genome assembly of Melastoma candidum provides insights into trichome evolution.</title>
        <authorList>
            <person name="Zhong Y."/>
            <person name="Wu W."/>
            <person name="Sun C."/>
            <person name="Zou P."/>
            <person name="Liu Y."/>
            <person name="Dai S."/>
            <person name="Zhou R."/>
        </authorList>
    </citation>
    <scope>NUCLEOTIDE SEQUENCE [LARGE SCALE GENOMIC DNA]</scope>
</reference>
<comment type="caution">
    <text evidence="1">The sequence shown here is derived from an EMBL/GenBank/DDBJ whole genome shotgun (WGS) entry which is preliminary data.</text>
</comment>
<gene>
    <name evidence="1" type="ORF">MLD38_013113</name>
</gene>
<evidence type="ECO:0000313" key="1">
    <source>
        <dbReference type="EMBL" id="KAI4375216.1"/>
    </source>
</evidence>
<dbReference type="EMBL" id="CM042883">
    <property type="protein sequence ID" value="KAI4375216.1"/>
    <property type="molecule type" value="Genomic_DNA"/>
</dbReference>
<dbReference type="Proteomes" id="UP001057402">
    <property type="component" value="Chromosome 4"/>
</dbReference>
<evidence type="ECO:0000313" key="2">
    <source>
        <dbReference type="Proteomes" id="UP001057402"/>
    </source>
</evidence>
<sequence length="228" mass="25621">MIPDHYGISIMALAILFTVYDLVLLLLTSGRDPGIIPRNAHPPEPEGFDALQKSSIAKRACCTGLLDVPTVLSEQLVERFDHHCPWVGQCIGLRNYRFFFMFVFSTTILCVYVFAFCWVYIRKIMGLEETTIWKAMLKTPASIVLIVYTFICMCLWADSLLSTCISSAPINMTGGQPLQPRSGAYFRGGILLENRPIKEQLQGDGARDPVLPTRGFHEPQHGKTRGRH</sequence>
<protein>
    <submittedName>
        <fullName evidence="1">Uncharacterized protein</fullName>
    </submittedName>
</protein>
<proteinExistence type="predicted"/>